<reference evidence="4 5" key="1">
    <citation type="submission" date="2019-09" db="EMBL/GenBank/DDBJ databases">
        <title>Phylogeny of genus Pseudoclavibacter and closely related genus.</title>
        <authorList>
            <person name="Li Y."/>
        </authorList>
    </citation>
    <scope>NUCLEOTIDE SEQUENCE [LARGE SCALE GENOMIC DNA]</scope>
    <source>
        <strain evidence="4 5">JCM 16921</strain>
    </source>
</reference>
<sequence length="605" mass="61848">MDSERSQTGYVPSTSTGMTRPGGRAVGHSADVSVRLLHQPRVPDQAGAWRTTTRPLGILLTVLLALALLLVTGPRAQATTAASPAGTSAAGTVPAGDAGAAQATTASASDESAGRVTIASIDPDATTAIEVHKLDQPEQLGEPASGVEQDVSGLTPVAGATFTATRVPGLDLTTDAGRAEASTFTAADAIARIGDAAPDVTRTTDASGLASLAPLGVGLYLVDETVTPDGYASSDPFLVALPLTNPAGDGWLETVHVYPKNAGASADLAVDDADAVVLGDTVRWTSRTTVPRAEPLRVYRVLNRVADGLEPPTADQVAVTLGDGTALGADDVTIAVDGTLITVAFTDAGRTRLADLRATNPDLEVHVAYPTVVTAEGEHTNRVRLVITDDGVADADQTSRLTDTATTKWGPLEIIVTEQGRPDHRIPGTRLRLYLSAEDALAGRDPVTIEGVSEWTTDTDGRVLLHGLRFSGFVDGLDRDTDDPLYRQYWVMPVSFPAGWTGDLTPQAAIVNSVTDAQIVTLQVRQADEGAAGLLGPGGALGPGTLARTGLQASGAVLLAAVLVLLGLAARRRGRATAEVTAGAAGASGANPDGSAGPAANPGAR</sequence>
<feature type="region of interest" description="Disordered" evidence="1">
    <location>
        <begin position="1"/>
        <end position="26"/>
    </location>
</feature>
<accession>A0A7C8FUT4</accession>
<evidence type="ECO:0000256" key="2">
    <source>
        <dbReference type="SAM" id="Phobius"/>
    </source>
</evidence>
<evidence type="ECO:0000259" key="3">
    <source>
        <dbReference type="Pfam" id="PF16555"/>
    </source>
</evidence>
<feature type="domain" description="Gram-positive pilin subunit D1 N-terminal" evidence="3">
    <location>
        <begin position="125"/>
        <end position="261"/>
    </location>
</feature>
<feature type="region of interest" description="Disordered" evidence="1">
    <location>
        <begin position="581"/>
        <end position="605"/>
    </location>
</feature>
<name>A0A7C8FUT4_9MICO</name>
<dbReference type="InterPro" id="IPR013783">
    <property type="entry name" value="Ig-like_fold"/>
</dbReference>
<dbReference type="Pfam" id="PF16555">
    <property type="entry name" value="GramPos_pilinD1"/>
    <property type="match status" value="1"/>
</dbReference>
<keyword evidence="2" id="KW-0812">Transmembrane</keyword>
<protein>
    <submittedName>
        <fullName evidence="4">SpaH/EbpB family LPXTG-anchored major pilin</fullName>
    </submittedName>
</protein>
<dbReference type="InterPro" id="IPR048052">
    <property type="entry name" value="FM1-like"/>
</dbReference>
<evidence type="ECO:0000313" key="5">
    <source>
        <dbReference type="Proteomes" id="UP000481339"/>
    </source>
</evidence>
<dbReference type="InterPro" id="IPR032364">
    <property type="entry name" value="GramPos_pilinD1_N"/>
</dbReference>
<gene>
    <name evidence="4" type="ORF">F8O02_05725</name>
</gene>
<feature type="compositionally biased region" description="Polar residues" evidence="1">
    <location>
        <begin position="1"/>
        <end position="18"/>
    </location>
</feature>
<dbReference type="Gene3D" id="2.60.40.10">
    <property type="entry name" value="Immunoglobulins"/>
    <property type="match status" value="2"/>
</dbReference>
<keyword evidence="2" id="KW-0472">Membrane</keyword>
<organism evidence="4 5">
    <name type="scientific">Pseudoclavibacter caeni</name>
    <dbReference type="NCBI Taxonomy" id="908846"/>
    <lineage>
        <taxon>Bacteria</taxon>
        <taxon>Bacillati</taxon>
        <taxon>Actinomycetota</taxon>
        <taxon>Actinomycetes</taxon>
        <taxon>Micrococcales</taxon>
        <taxon>Microbacteriaceae</taxon>
        <taxon>Pseudoclavibacter</taxon>
    </lineage>
</organism>
<dbReference type="AlphaFoldDB" id="A0A7C8FUT4"/>
<feature type="transmembrane region" description="Helical" evidence="2">
    <location>
        <begin position="56"/>
        <end position="73"/>
    </location>
</feature>
<keyword evidence="5" id="KW-1185">Reference proteome</keyword>
<dbReference type="Gene3D" id="2.60.40.740">
    <property type="match status" value="1"/>
</dbReference>
<comment type="caution">
    <text evidence="4">The sequence shown here is derived from an EMBL/GenBank/DDBJ whole genome shotgun (WGS) entry which is preliminary data.</text>
</comment>
<dbReference type="NCBIfam" id="NF033902">
    <property type="entry name" value="iso_D2_wall_anc"/>
    <property type="match status" value="1"/>
</dbReference>
<keyword evidence="2" id="KW-1133">Transmembrane helix</keyword>
<dbReference type="GO" id="GO:0005975">
    <property type="term" value="P:carbohydrate metabolic process"/>
    <property type="evidence" value="ECO:0007669"/>
    <property type="project" value="UniProtKB-ARBA"/>
</dbReference>
<evidence type="ECO:0000256" key="1">
    <source>
        <dbReference type="SAM" id="MobiDB-lite"/>
    </source>
</evidence>
<dbReference type="OrthoDB" id="3199332at2"/>
<dbReference type="RefSeq" id="WP_158036271.1">
    <property type="nucleotide sequence ID" value="NZ_BAAAZV010000017.1"/>
</dbReference>
<evidence type="ECO:0000313" key="4">
    <source>
        <dbReference type="EMBL" id="KAB1632494.1"/>
    </source>
</evidence>
<proteinExistence type="predicted"/>
<feature type="transmembrane region" description="Helical" evidence="2">
    <location>
        <begin position="551"/>
        <end position="570"/>
    </location>
</feature>
<dbReference type="Proteomes" id="UP000481339">
    <property type="component" value="Unassembled WGS sequence"/>
</dbReference>
<dbReference type="EMBL" id="WBKA01000003">
    <property type="protein sequence ID" value="KAB1632494.1"/>
    <property type="molecule type" value="Genomic_DNA"/>
</dbReference>